<feature type="domain" description="FecR protein" evidence="2">
    <location>
        <begin position="128"/>
        <end position="223"/>
    </location>
</feature>
<dbReference type="Proteomes" id="UP000240971">
    <property type="component" value="Unassembled WGS sequence"/>
</dbReference>
<dbReference type="GO" id="GO:0016989">
    <property type="term" value="F:sigma factor antagonist activity"/>
    <property type="evidence" value="ECO:0007669"/>
    <property type="project" value="TreeGrafter"/>
</dbReference>
<dbReference type="Gene3D" id="3.55.50.30">
    <property type="match status" value="1"/>
</dbReference>
<evidence type="ECO:0000259" key="2">
    <source>
        <dbReference type="Pfam" id="PF04773"/>
    </source>
</evidence>
<name>A0A2P8HLW8_CHINA</name>
<dbReference type="PANTHER" id="PTHR30273:SF2">
    <property type="entry name" value="PROTEIN FECR"/>
    <property type="match status" value="1"/>
</dbReference>
<dbReference type="InterPro" id="IPR012373">
    <property type="entry name" value="Ferrdict_sens_TM"/>
</dbReference>
<gene>
    <name evidence="4" type="ORF">CLV51_10248</name>
</gene>
<keyword evidence="5" id="KW-1185">Reference proteome</keyword>
<dbReference type="AlphaFoldDB" id="A0A2P8HLW8"/>
<accession>A0A2P8HLW8</accession>
<dbReference type="EMBL" id="PYAW01000002">
    <property type="protein sequence ID" value="PSL47203.1"/>
    <property type="molecule type" value="Genomic_DNA"/>
</dbReference>
<dbReference type="RefSeq" id="WP_106527678.1">
    <property type="nucleotide sequence ID" value="NZ_PYAW01000002.1"/>
</dbReference>
<dbReference type="PANTHER" id="PTHR30273">
    <property type="entry name" value="PERIPLASMIC SIGNAL SENSOR AND SIGMA FACTOR ACTIVATOR FECR-RELATED"/>
    <property type="match status" value="1"/>
</dbReference>
<protein>
    <submittedName>
        <fullName evidence="4">FecR family protein</fullName>
    </submittedName>
</protein>
<dbReference type="PIRSF" id="PIRSF018266">
    <property type="entry name" value="FecR"/>
    <property type="match status" value="1"/>
</dbReference>
<reference evidence="4 5" key="1">
    <citation type="submission" date="2018-03" db="EMBL/GenBank/DDBJ databases">
        <title>Genomic Encyclopedia of Archaeal and Bacterial Type Strains, Phase II (KMG-II): from individual species to whole genera.</title>
        <authorList>
            <person name="Goeker M."/>
        </authorList>
    </citation>
    <scope>NUCLEOTIDE SEQUENCE [LARGE SCALE GENOMIC DNA]</scope>
    <source>
        <strain evidence="4 5">DSM 24859</strain>
    </source>
</reference>
<dbReference type="Pfam" id="PF04773">
    <property type="entry name" value="FecR"/>
    <property type="match status" value="1"/>
</dbReference>
<organism evidence="4 5">
    <name type="scientific">Chitinophaga niastensis</name>
    <dbReference type="NCBI Taxonomy" id="536980"/>
    <lineage>
        <taxon>Bacteria</taxon>
        <taxon>Pseudomonadati</taxon>
        <taxon>Bacteroidota</taxon>
        <taxon>Chitinophagia</taxon>
        <taxon>Chitinophagales</taxon>
        <taxon>Chitinophagaceae</taxon>
        <taxon>Chitinophaga</taxon>
    </lineage>
</organism>
<keyword evidence="1" id="KW-1133">Transmembrane helix</keyword>
<evidence type="ECO:0000313" key="4">
    <source>
        <dbReference type="EMBL" id="PSL47203.1"/>
    </source>
</evidence>
<dbReference type="Gene3D" id="2.60.120.1440">
    <property type="match status" value="1"/>
</dbReference>
<evidence type="ECO:0000256" key="1">
    <source>
        <dbReference type="SAM" id="Phobius"/>
    </source>
</evidence>
<dbReference type="InterPro" id="IPR032508">
    <property type="entry name" value="FecR_C"/>
</dbReference>
<evidence type="ECO:0000259" key="3">
    <source>
        <dbReference type="Pfam" id="PF16344"/>
    </source>
</evidence>
<feature type="domain" description="Protein FecR C-terminal" evidence="3">
    <location>
        <begin position="280"/>
        <end position="348"/>
    </location>
</feature>
<dbReference type="Pfam" id="PF16344">
    <property type="entry name" value="FecR_C"/>
    <property type="match status" value="1"/>
</dbReference>
<comment type="caution">
    <text evidence="4">The sequence shown here is derived from an EMBL/GenBank/DDBJ whole genome shotgun (WGS) entry which is preliminary data.</text>
</comment>
<evidence type="ECO:0000313" key="5">
    <source>
        <dbReference type="Proteomes" id="UP000240971"/>
    </source>
</evidence>
<feature type="transmembrane region" description="Helical" evidence="1">
    <location>
        <begin position="99"/>
        <end position="118"/>
    </location>
</feature>
<sequence>MPAFQDYNMEDFLQESSFCRYCAGTDARAVAFWEAWIKEHPAKKPAVKEAKELYYILNGNITATGFLQQRQKFEQTFQQHLQGEEVTAIGTRHLPIRRFLARAALIALLISLAGYSVYQFTKRTPHADYSSLAGERKSFQLPDGTSVMLNANSHITVANDFNKGTREITLSGEAFFDVAGAATKPFIVHTTRMDIRVLGTAFNVKAYPQDKSVETALIRGKVEVTIKGAHSRKIMLAPAQKLVLPEIHASKSLPAVATIGTLTINPRDSVALETSWTRNRLVLNDIPLGVAAIEMERWYGVKITVDTSIANKYKYTAIFEKETVEQALQAMQLSVPFHYRKINNEIFISQ</sequence>
<dbReference type="OrthoDB" id="1523735at2"/>
<keyword evidence="1" id="KW-0812">Transmembrane</keyword>
<keyword evidence="1" id="KW-0472">Membrane</keyword>
<dbReference type="InterPro" id="IPR006860">
    <property type="entry name" value="FecR"/>
</dbReference>
<proteinExistence type="predicted"/>